<accession>A0ABP3U3W0</accession>
<comment type="catalytic activity">
    <reaction evidence="5">
        <text>N,N-dimethyl-1,4-phenylenediamine + anthranilate + 2 NAD(+) = 2-(4-dimethylaminophenyl)diazenylbenzoate + 2 NADH + 2 H(+)</text>
        <dbReference type="Rhea" id="RHEA:55872"/>
        <dbReference type="ChEBI" id="CHEBI:15378"/>
        <dbReference type="ChEBI" id="CHEBI:15783"/>
        <dbReference type="ChEBI" id="CHEBI:16567"/>
        <dbReference type="ChEBI" id="CHEBI:57540"/>
        <dbReference type="ChEBI" id="CHEBI:57945"/>
        <dbReference type="ChEBI" id="CHEBI:71579"/>
        <dbReference type="EC" id="1.7.1.17"/>
    </reaction>
    <physiologicalReaction direction="right-to-left" evidence="5">
        <dbReference type="Rhea" id="RHEA:55874"/>
    </physiologicalReaction>
</comment>
<feature type="binding site" evidence="6">
    <location>
        <begin position="150"/>
        <end position="153"/>
    </location>
    <ligand>
        <name>FMN</name>
        <dbReference type="ChEBI" id="CHEBI:58210"/>
    </ligand>
</feature>
<comment type="catalytic activity">
    <reaction evidence="6">
        <text>2 a quinone + NADH + H(+) = 2 a 1,4-benzosemiquinone + NAD(+)</text>
        <dbReference type="Rhea" id="RHEA:65952"/>
        <dbReference type="ChEBI" id="CHEBI:15378"/>
        <dbReference type="ChEBI" id="CHEBI:57540"/>
        <dbReference type="ChEBI" id="CHEBI:57945"/>
        <dbReference type="ChEBI" id="CHEBI:132124"/>
        <dbReference type="ChEBI" id="CHEBI:134225"/>
    </reaction>
</comment>
<evidence type="ECO:0000256" key="3">
    <source>
        <dbReference type="ARBA" id="ARBA00023002"/>
    </source>
</evidence>
<reference evidence="9" key="1">
    <citation type="journal article" date="2019" name="Int. J. Syst. Evol. Microbiol.">
        <title>The Global Catalogue of Microorganisms (GCM) 10K type strain sequencing project: providing services to taxonomists for standard genome sequencing and annotation.</title>
        <authorList>
            <consortium name="The Broad Institute Genomics Platform"/>
            <consortium name="The Broad Institute Genome Sequencing Center for Infectious Disease"/>
            <person name="Wu L."/>
            <person name="Ma J."/>
        </authorList>
    </citation>
    <scope>NUCLEOTIDE SEQUENCE [LARGE SCALE GENOMIC DNA]</scope>
    <source>
        <strain evidence="9">JCM 15974</strain>
    </source>
</reference>
<evidence type="ECO:0000313" key="8">
    <source>
        <dbReference type="EMBL" id="GAA0721824.1"/>
    </source>
</evidence>
<keyword evidence="4 6" id="KW-0520">NAD</keyword>
<evidence type="ECO:0000256" key="1">
    <source>
        <dbReference type="ARBA" id="ARBA00022630"/>
    </source>
</evidence>
<feature type="binding site" evidence="6">
    <location>
        <begin position="106"/>
        <end position="109"/>
    </location>
    <ligand>
        <name>FMN</name>
        <dbReference type="ChEBI" id="CHEBI:58210"/>
    </ligand>
</feature>
<evidence type="ECO:0000313" key="9">
    <source>
        <dbReference type="Proteomes" id="UP001501758"/>
    </source>
</evidence>
<dbReference type="EC" id="1.7.1.17" evidence="6"/>
<dbReference type="HAMAP" id="MF_01216">
    <property type="entry name" value="Azoreductase_type1"/>
    <property type="match status" value="1"/>
</dbReference>
<sequence length="205" mass="22870">MKRSFQINNKMKTLLRIDSSPRKQTSISRQLADVLQEKLEKSEQFSTLKRDVYYDELVTLGNEDSVTAYFTPEDQQTSTQREAVASSNILASEFSKADTYIFSVPMYNFGVTAGLKAYIDLISRAGISFKYTENGPVGLLENKKAYVIITTGGTKLGTGVDHVTGYMKTFLNFLGITDIEFINSDQIMADAEQVIAKATEIINNI</sequence>
<dbReference type="EC" id="1.6.5.-" evidence="6"/>
<evidence type="ECO:0000256" key="4">
    <source>
        <dbReference type="ARBA" id="ARBA00023027"/>
    </source>
</evidence>
<dbReference type="Pfam" id="PF02525">
    <property type="entry name" value="Flavodoxin_2"/>
    <property type="match status" value="1"/>
</dbReference>
<evidence type="ECO:0000256" key="2">
    <source>
        <dbReference type="ARBA" id="ARBA00022643"/>
    </source>
</evidence>
<dbReference type="InterPro" id="IPR003680">
    <property type="entry name" value="Flavodoxin_fold"/>
</dbReference>
<dbReference type="SUPFAM" id="SSF52218">
    <property type="entry name" value="Flavoproteins"/>
    <property type="match status" value="1"/>
</dbReference>
<feature type="domain" description="Flavodoxin-like fold" evidence="7">
    <location>
        <begin position="13"/>
        <end position="200"/>
    </location>
</feature>
<comment type="function">
    <text evidence="6">Also exhibits azoreductase activity. Catalyzes the reductive cleavage of the azo bond in aromatic azo compounds to the corresponding amines.</text>
</comment>
<feature type="binding site" evidence="6">
    <location>
        <begin position="26"/>
        <end position="28"/>
    </location>
    <ligand>
        <name>FMN</name>
        <dbReference type="ChEBI" id="CHEBI:58210"/>
    </ligand>
</feature>
<name>A0ABP3U3W0_9FLAO</name>
<dbReference type="Proteomes" id="UP001501758">
    <property type="component" value="Unassembled WGS sequence"/>
</dbReference>
<comment type="cofactor">
    <cofactor evidence="6">
        <name>FMN</name>
        <dbReference type="ChEBI" id="CHEBI:58210"/>
    </cofactor>
    <text evidence="6">Binds 1 FMN per subunit.</text>
</comment>
<keyword evidence="9" id="KW-1185">Reference proteome</keyword>
<evidence type="ECO:0000259" key="7">
    <source>
        <dbReference type="Pfam" id="PF02525"/>
    </source>
</evidence>
<dbReference type="InterPro" id="IPR050104">
    <property type="entry name" value="FMN-dep_NADH:Q_OxRdtase_AzoR1"/>
</dbReference>
<evidence type="ECO:0000256" key="6">
    <source>
        <dbReference type="HAMAP-Rule" id="MF_01216"/>
    </source>
</evidence>
<comment type="function">
    <text evidence="6">Quinone reductase that provides resistance to thiol-specific stress caused by electrophilic quinones.</text>
</comment>
<comment type="caution">
    <text evidence="8">The sequence shown here is derived from an EMBL/GenBank/DDBJ whole genome shotgun (WGS) entry which is preliminary data.</text>
</comment>
<dbReference type="Gene3D" id="3.40.50.360">
    <property type="match status" value="1"/>
</dbReference>
<keyword evidence="3 6" id="KW-0560">Oxidoreductase</keyword>
<keyword evidence="2 6" id="KW-0288">FMN</keyword>
<feature type="binding site" evidence="6">
    <location>
        <position position="20"/>
    </location>
    <ligand>
        <name>FMN</name>
        <dbReference type="ChEBI" id="CHEBI:58210"/>
    </ligand>
</feature>
<dbReference type="EMBL" id="BAAAGE010000002">
    <property type="protein sequence ID" value="GAA0721824.1"/>
    <property type="molecule type" value="Genomic_DNA"/>
</dbReference>
<comment type="similarity">
    <text evidence="6">Belongs to the azoreductase type 1 family.</text>
</comment>
<dbReference type="InterPro" id="IPR023048">
    <property type="entry name" value="NADH:quinone_OxRdtase_FMN_depd"/>
</dbReference>
<dbReference type="InterPro" id="IPR029039">
    <property type="entry name" value="Flavoprotein-like_sf"/>
</dbReference>
<keyword evidence="1 6" id="KW-0285">Flavoprotein</keyword>
<dbReference type="PANTHER" id="PTHR43741">
    <property type="entry name" value="FMN-DEPENDENT NADH-AZOREDUCTASE 1"/>
    <property type="match status" value="1"/>
</dbReference>
<dbReference type="PANTHER" id="PTHR43741:SF2">
    <property type="entry name" value="FMN-DEPENDENT NADH:QUINONE OXIDOREDUCTASE"/>
    <property type="match status" value="1"/>
</dbReference>
<comment type="subunit">
    <text evidence="6">Homodimer.</text>
</comment>
<organism evidence="8 9">
    <name type="scientific">Aquimarina litoralis</name>
    <dbReference type="NCBI Taxonomy" id="584605"/>
    <lineage>
        <taxon>Bacteria</taxon>
        <taxon>Pseudomonadati</taxon>
        <taxon>Bacteroidota</taxon>
        <taxon>Flavobacteriia</taxon>
        <taxon>Flavobacteriales</taxon>
        <taxon>Flavobacteriaceae</taxon>
        <taxon>Aquimarina</taxon>
    </lineage>
</organism>
<evidence type="ECO:0000256" key="5">
    <source>
        <dbReference type="ARBA" id="ARBA00048542"/>
    </source>
</evidence>
<gene>
    <name evidence="6" type="primary">azoR</name>
    <name evidence="8" type="ORF">GCM10009430_23590</name>
</gene>
<proteinExistence type="inferred from homology"/>
<protein>
    <recommendedName>
        <fullName evidence="6">FMN dependent NADH:quinone oxidoreductase</fullName>
        <ecNumber evidence="6">1.6.5.-</ecNumber>
    </recommendedName>
    <alternativeName>
        <fullName evidence="6">Azo-dye reductase</fullName>
    </alternativeName>
    <alternativeName>
        <fullName evidence="6">FMN-dependent NADH-azo compound oxidoreductase</fullName>
    </alternativeName>
    <alternativeName>
        <fullName evidence="6">FMN-dependent NADH-azoreductase</fullName>
        <ecNumber evidence="6">1.7.1.17</ecNumber>
    </alternativeName>
</protein>